<dbReference type="InterPro" id="IPR002197">
    <property type="entry name" value="HTH_Fis"/>
</dbReference>
<evidence type="ECO:0000313" key="2">
    <source>
        <dbReference type="EMBL" id="NWE84773.1"/>
    </source>
</evidence>
<proteinExistence type="predicted"/>
<gene>
    <name evidence="2" type="ORF">HX795_21935</name>
</gene>
<dbReference type="Proteomes" id="UP000590218">
    <property type="component" value="Unassembled WGS sequence"/>
</dbReference>
<reference evidence="2 3" key="1">
    <citation type="submission" date="2020-04" db="EMBL/GenBank/DDBJ databases">
        <title>Molecular characterization of pseudomonads from Agaricus bisporus reveal novel blotch 2 pathogens in Western Europe.</title>
        <authorList>
            <person name="Taparia T."/>
            <person name="Krijger M."/>
            <person name="Haynes E."/>
            <person name="Elpinstone J.G."/>
            <person name="Noble R."/>
            <person name="Van Der Wolf J."/>
        </authorList>
    </citation>
    <scope>NUCLEOTIDE SEQUENCE [LARGE SCALE GENOMIC DNA]</scope>
    <source>
        <strain evidence="2 3">K6002</strain>
    </source>
</reference>
<dbReference type="AlphaFoldDB" id="A0A7Y8FTA1"/>
<dbReference type="InterPro" id="IPR009057">
    <property type="entry name" value="Homeodomain-like_sf"/>
</dbReference>
<feature type="domain" description="DNA binding HTH" evidence="1">
    <location>
        <begin position="10"/>
        <end position="41"/>
    </location>
</feature>
<dbReference type="EMBL" id="JACARL010000134">
    <property type="protein sequence ID" value="NWE84773.1"/>
    <property type="molecule type" value="Genomic_DNA"/>
</dbReference>
<comment type="caution">
    <text evidence="2">The sequence shown here is derived from an EMBL/GenBank/DDBJ whole genome shotgun (WGS) entry which is preliminary data.</text>
</comment>
<dbReference type="RefSeq" id="WP_178929215.1">
    <property type="nucleotide sequence ID" value="NZ_JACARL010000134.1"/>
</dbReference>
<organism evidence="2 3">
    <name type="scientific">Pseudomonas edaphica</name>
    <dbReference type="NCBI Taxonomy" id="2006980"/>
    <lineage>
        <taxon>Bacteria</taxon>
        <taxon>Pseudomonadati</taxon>
        <taxon>Pseudomonadota</taxon>
        <taxon>Gammaproteobacteria</taxon>
        <taxon>Pseudomonadales</taxon>
        <taxon>Pseudomonadaceae</taxon>
        <taxon>Pseudomonas</taxon>
    </lineage>
</organism>
<evidence type="ECO:0000313" key="3">
    <source>
        <dbReference type="Proteomes" id="UP000590218"/>
    </source>
</evidence>
<feature type="non-terminal residue" evidence="2">
    <location>
        <position position="1"/>
    </location>
</feature>
<accession>A0A7Y8FTA1</accession>
<protein>
    <recommendedName>
        <fullName evidence="1">DNA binding HTH domain-containing protein</fullName>
    </recommendedName>
</protein>
<sequence length="49" mass="5714">DLRQATEHYQRQIISACLERHQHNWASTARELGLDRANLGRMAKRLGLK</sequence>
<dbReference type="GO" id="GO:0043565">
    <property type="term" value="F:sequence-specific DNA binding"/>
    <property type="evidence" value="ECO:0007669"/>
    <property type="project" value="InterPro"/>
</dbReference>
<name>A0A7Y8FTA1_9PSED</name>
<dbReference type="SUPFAM" id="SSF46689">
    <property type="entry name" value="Homeodomain-like"/>
    <property type="match status" value="1"/>
</dbReference>
<dbReference type="Gene3D" id="1.10.10.60">
    <property type="entry name" value="Homeodomain-like"/>
    <property type="match status" value="1"/>
</dbReference>
<dbReference type="PRINTS" id="PR01590">
    <property type="entry name" value="HTHFIS"/>
</dbReference>
<dbReference type="Pfam" id="PF02954">
    <property type="entry name" value="HTH_8"/>
    <property type="match status" value="1"/>
</dbReference>
<evidence type="ECO:0000259" key="1">
    <source>
        <dbReference type="Pfam" id="PF02954"/>
    </source>
</evidence>